<dbReference type="Pfam" id="PF01565">
    <property type="entry name" value="FAD_binding_4"/>
    <property type="match status" value="1"/>
</dbReference>
<dbReference type="InterPro" id="IPR006093">
    <property type="entry name" value="Oxy_OxRdtase_FAD_BS"/>
</dbReference>
<keyword evidence="3" id="KW-0274">FAD</keyword>
<keyword evidence="7" id="KW-1185">Reference proteome</keyword>
<dbReference type="GO" id="GO:0071949">
    <property type="term" value="F:FAD binding"/>
    <property type="evidence" value="ECO:0007669"/>
    <property type="project" value="InterPro"/>
</dbReference>
<dbReference type="AlphaFoldDB" id="A0A2T4BA16"/>
<dbReference type="PANTHER" id="PTHR42973:SF17">
    <property type="entry name" value="OXIDASE, PUTATIVE (AFU_ORTHOLOGUE AFUA_6G14340)-RELATED"/>
    <property type="match status" value="1"/>
</dbReference>
<dbReference type="SUPFAM" id="SSF56176">
    <property type="entry name" value="FAD-binding/transporter-associated domain-like"/>
    <property type="match status" value="1"/>
</dbReference>
<dbReference type="Gene3D" id="3.40.462.20">
    <property type="match status" value="1"/>
</dbReference>
<evidence type="ECO:0000256" key="1">
    <source>
        <dbReference type="ARBA" id="ARBA00005466"/>
    </source>
</evidence>
<keyword evidence="2" id="KW-0285">Flavoprotein</keyword>
<accession>A0A2T4BA16</accession>
<dbReference type="OrthoDB" id="415825at2759"/>
<comment type="similarity">
    <text evidence="1">Belongs to the oxygen-dependent FAD-linked oxidoreductase family.</text>
</comment>
<gene>
    <name evidence="6" type="ORF">BBK36DRAFT_1200239</name>
</gene>
<dbReference type="InterPro" id="IPR050416">
    <property type="entry name" value="FAD-linked_Oxidoreductase"/>
</dbReference>
<dbReference type="RefSeq" id="XP_024749487.1">
    <property type="nucleotide sequence ID" value="XM_024897122.1"/>
</dbReference>
<keyword evidence="4" id="KW-0560">Oxidoreductase</keyword>
<dbReference type="InterPro" id="IPR012951">
    <property type="entry name" value="BBE"/>
</dbReference>
<proteinExistence type="inferred from homology"/>
<organism evidence="6 7">
    <name type="scientific">Trichoderma citrinoviride</name>
    <dbReference type="NCBI Taxonomy" id="58853"/>
    <lineage>
        <taxon>Eukaryota</taxon>
        <taxon>Fungi</taxon>
        <taxon>Dikarya</taxon>
        <taxon>Ascomycota</taxon>
        <taxon>Pezizomycotina</taxon>
        <taxon>Sordariomycetes</taxon>
        <taxon>Hypocreomycetidae</taxon>
        <taxon>Hypocreales</taxon>
        <taxon>Hypocreaceae</taxon>
        <taxon>Trichoderma</taxon>
    </lineage>
</organism>
<feature type="domain" description="FAD-binding PCMH-type" evidence="5">
    <location>
        <begin position="17"/>
        <end position="197"/>
    </location>
</feature>
<protein>
    <submittedName>
        <fullName evidence="6">Glucooligosaccharide oxidase</fullName>
    </submittedName>
</protein>
<dbReference type="PANTHER" id="PTHR42973">
    <property type="entry name" value="BINDING OXIDOREDUCTASE, PUTATIVE (AFU_ORTHOLOGUE AFUA_1G17690)-RELATED"/>
    <property type="match status" value="1"/>
</dbReference>
<dbReference type="InterPro" id="IPR036318">
    <property type="entry name" value="FAD-bd_PCMH-like_sf"/>
</dbReference>
<evidence type="ECO:0000313" key="6">
    <source>
        <dbReference type="EMBL" id="PTB66167.1"/>
    </source>
</evidence>
<sequence>MGNSNSTLPIESCIQSVCNGRLECYHVPTSNLDTAWTKLYNLDLPRYPDIIVRPNNATEVSGAVKCAHDNGYKVQARSGGHSYGFQMDNNTWQASIGSGFRLDGLDKLLHANGGRAIAHGTCPGVGVGGHATVGGLGPMSRMWGAALDHVLEVEVVTANGTVVRANEEQHQDLFWAIRGAGASFGIVTEFVLKTHPEPGSVVEYTYSFSFGEQKDMAPVFEQWQELVYDPDLDRRFSTLFIAEPLGALITGTFYGTKDEFDETGIAKKIPVGGDVKLAVVDWLGSLAHIAETTGLYLSDLATPFASKSLAFGKNDKLRKDSIDELFTYMDDTDPGTLLWFIIFNSEGGAMADTAYNATAYPHRDAIMMYQSYAIGIPLLNQGTRDFVSGVHDRIKKAAPEANTTYAGYVDVSLSREEAQWTYWGDKVPRLQEIKKLYDGSNVFLNPQSVDLP</sequence>
<evidence type="ECO:0000259" key="5">
    <source>
        <dbReference type="PROSITE" id="PS51387"/>
    </source>
</evidence>
<dbReference type="Proteomes" id="UP000241546">
    <property type="component" value="Unassembled WGS sequence"/>
</dbReference>
<dbReference type="PROSITE" id="PS51387">
    <property type="entry name" value="FAD_PCMH"/>
    <property type="match status" value="1"/>
</dbReference>
<evidence type="ECO:0000313" key="7">
    <source>
        <dbReference type="Proteomes" id="UP000241546"/>
    </source>
</evidence>
<dbReference type="InterPro" id="IPR016169">
    <property type="entry name" value="FAD-bd_PCMH_sub2"/>
</dbReference>
<name>A0A2T4BA16_9HYPO</name>
<dbReference type="InterPro" id="IPR006094">
    <property type="entry name" value="Oxid_FAD_bind_N"/>
</dbReference>
<dbReference type="InterPro" id="IPR016166">
    <property type="entry name" value="FAD-bd_PCMH"/>
</dbReference>
<evidence type="ECO:0000256" key="2">
    <source>
        <dbReference type="ARBA" id="ARBA00022630"/>
    </source>
</evidence>
<dbReference type="Gene3D" id="3.30.465.10">
    <property type="match status" value="1"/>
</dbReference>
<dbReference type="Pfam" id="PF08031">
    <property type="entry name" value="BBE"/>
    <property type="match status" value="1"/>
</dbReference>
<dbReference type="EMBL" id="KZ680213">
    <property type="protein sequence ID" value="PTB66167.1"/>
    <property type="molecule type" value="Genomic_DNA"/>
</dbReference>
<dbReference type="PROSITE" id="PS00862">
    <property type="entry name" value="OX2_COVAL_FAD"/>
    <property type="match status" value="1"/>
</dbReference>
<dbReference type="GeneID" id="36605240"/>
<evidence type="ECO:0000256" key="3">
    <source>
        <dbReference type="ARBA" id="ARBA00022827"/>
    </source>
</evidence>
<evidence type="ECO:0000256" key="4">
    <source>
        <dbReference type="ARBA" id="ARBA00023002"/>
    </source>
</evidence>
<reference evidence="7" key="1">
    <citation type="submission" date="2016-07" db="EMBL/GenBank/DDBJ databases">
        <title>Multiple horizontal gene transfer events from other fungi enriched the ability of initially mycotrophic Trichoderma (Ascomycota) to feed on dead plant biomass.</title>
        <authorList>
            <consortium name="DOE Joint Genome Institute"/>
            <person name="Atanasova L."/>
            <person name="Chenthamara K."/>
            <person name="Zhang J."/>
            <person name="Grujic M."/>
            <person name="Henrissat B."/>
            <person name="Kuo A."/>
            <person name="Aerts A."/>
            <person name="Salamov A."/>
            <person name="Lipzen A."/>
            <person name="Labutti K."/>
            <person name="Barry K."/>
            <person name="Miao Y."/>
            <person name="Rahimi M.J."/>
            <person name="Shen Q."/>
            <person name="Grigoriev I.V."/>
            <person name="Kubicek C.P."/>
            <person name="Druzhinina I.S."/>
        </authorList>
    </citation>
    <scope>NUCLEOTIDE SEQUENCE [LARGE SCALE GENOMIC DNA]</scope>
    <source>
        <strain evidence="7">TUCIM 6016</strain>
    </source>
</reference>
<dbReference type="GO" id="GO:0016491">
    <property type="term" value="F:oxidoreductase activity"/>
    <property type="evidence" value="ECO:0007669"/>
    <property type="project" value="UniProtKB-KW"/>
</dbReference>